<dbReference type="OrthoDB" id="7478036at2"/>
<proteinExistence type="predicted"/>
<dbReference type="RefSeq" id="WP_046348159.1">
    <property type="nucleotide sequence ID" value="NZ_BBWU01000029.1"/>
</dbReference>
<name>A0A0E9MP84_9SPHN</name>
<feature type="region of interest" description="Disordered" evidence="1">
    <location>
        <begin position="49"/>
        <end position="68"/>
    </location>
</feature>
<evidence type="ECO:0000313" key="3">
    <source>
        <dbReference type="Proteomes" id="UP000033202"/>
    </source>
</evidence>
<sequence>MAKALSRFTIERDGDEYVLHIEDEDGDTLELTASFEQLDLISESLEEHLAFDADDPDLLGDDEEEEEE</sequence>
<protein>
    <submittedName>
        <fullName evidence="2">Uncharacterized protein</fullName>
    </submittedName>
</protein>
<reference evidence="2 3" key="1">
    <citation type="submission" date="2015-04" db="EMBL/GenBank/DDBJ databases">
        <title>Whole genome shotgun sequence of Sphingomonas changbaiensis NBRC 104936.</title>
        <authorList>
            <person name="Katano-Makiyama Y."/>
            <person name="Hosoyama A."/>
            <person name="Hashimoto M."/>
            <person name="Noguchi M."/>
            <person name="Tsuchikane K."/>
            <person name="Ohji S."/>
            <person name="Yamazoe A."/>
            <person name="Ichikawa N."/>
            <person name="Kimura A."/>
            <person name="Fujita N."/>
        </authorList>
    </citation>
    <scope>NUCLEOTIDE SEQUENCE [LARGE SCALE GENOMIC DNA]</scope>
    <source>
        <strain evidence="2 3">NBRC 104936</strain>
    </source>
</reference>
<comment type="caution">
    <text evidence="2">The sequence shown here is derived from an EMBL/GenBank/DDBJ whole genome shotgun (WGS) entry which is preliminary data.</text>
</comment>
<dbReference type="AlphaFoldDB" id="A0A0E9MP84"/>
<evidence type="ECO:0000313" key="2">
    <source>
        <dbReference type="EMBL" id="GAO39328.1"/>
    </source>
</evidence>
<accession>A0A0E9MP84</accession>
<organism evidence="2 3">
    <name type="scientific">Sphingomonas changbaiensis NBRC 104936</name>
    <dbReference type="NCBI Taxonomy" id="1219043"/>
    <lineage>
        <taxon>Bacteria</taxon>
        <taxon>Pseudomonadati</taxon>
        <taxon>Pseudomonadota</taxon>
        <taxon>Alphaproteobacteria</taxon>
        <taxon>Sphingomonadales</taxon>
        <taxon>Sphingomonadaceae</taxon>
        <taxon>Sphingomonas</taxon>
    </lineage>
</organism>
<evidence type="ECO:0000256" key="1">
    <source>
        <dbReference type="SAM" id="MobiDB-lite"/>
    </source>
</evidence>
<keyword evidence="3" id="KW-1185">Reference proteome</keyword>
<gene>
    <name evidence="2" type="ORF">SCH01S_29_00160</name>
</gene>
<dbReference type="EMBL" id="BBWU01000029">
    <property type="protein sequence ID" value="GAO39328.1"/>
    <property type="molecule type" value="Genomic_DNA"/>
</dbReference>
<feature type="compositionally biased region" description="Acidic residues" evidence="1">
    <location>
        <begin position="52"/>
        <end position="68"/>
    </location>
</feature>
<dbReference type="Proteomes" id="UP000033202">
    <property type="component" value="Unassembled WGS sequence"/>
</dbReference>